<evidence type="ECO:0000256" key="1">
    <source>
        <dbReference type="SAM" id="MobiDB-lite"/>
    </source>
</evidence>
<dbReference type="Proteomes" id="UP001239909">
    <property type="component" value="Unassembled WGS sequence"/>
</dbReference>
<dbReference type="RefSeq" id="WP_285669640.1">
    <property type="nucleotide sequence ID" value="NZ_BSYI01000001.1"/>
</dbReference>
<dbReference type="NCBIfam" id="NF041278">
    <property type="entry name" value="CmcJ_NvfI_EfuI"/>
    <property type="match status" value="1"/>
</dbReference>
<feature type="compositionally biased region" description="Basic and acidic residues" evidence="1">
    <location>
        <begin position="128"/>
        <end position="141"/>
    </location>
</feature>
<evidence type="ECO:0000313" key="3">
    <source>
        <dbReference type="Proteomes" id="UP001239909"/>
    </source>
</evidence>
<name>A0ABQ6LG78_9RHOB</name>
<proteinExistence type="predicted"/>
<evidence type="ECO:0000313" key="2">
    <source>
        <dbReference type="EMBL" id="GMG81024.1"/>
    </source>
</evidence>
<accession>A0ABQ6LG78</accession>
<keyword evidence="3" id="KW-1185">Reference proteome</keyword>
<organism evidence="2 3">
    <name type="scientific">Paralimibaculum aggregatum</name>
    <dbReference type="NCBI Taxonomy" id="3036245"/>
    <lineage>
        <taxon>Bacteria</taxon>
        <taxon>Pseudomonadati</taxon>
        <taxon>Pseudomonadota</taxon>
        <taxon>Alphaproteobacteria</taxon>
        <taxon>Rhodobacterales</taxon>
        <taxon>Paracoccaceae</taxon>
        <taxon>Paralimibaculum</taxon>
    </lineage>
</organism>
<dbReference type="PANTHER" id="PTHR34598">
    <property type="entry name" value="BLL6449 PROTEIN"/>
    <property type="match status" value="1"/>
</dbReference>
<dbReference type="InterPro" id="IPR044053">
    <property type="entry name" value="AsaB-like"/>
</dbReference>
<reference evidence="2 3" key="1">
    <citation type="submission" date="2023-04" db="EMBL/GenBank/DDBJ databases">
        <title>Marinoamorphus aggregata gen. nov., sp. Nov., isolate from tissue of brittle star Ophioplocus japonicus.</title>
        <authorList>
            <person name="Kawano K."/>
            <person name="Sawayama S."/>
            <person name="Nakagawa S."/>
        </authorList>
    </citation>
    <scope>NUCLEOTIDE SEQUENCE [LARGE SCALE GENOMIC DNA]</scope>
    <source>
        <strain evidence="2 3">NKW23</strain>
    </source>
</reference>
<dbReference type="EMBL" id="BSYI01000001">
    <property type="protein sequence ID" value="GMG81024.1"/>
    <property type="molecule type" value="Genomic_DNA"/>
</dbReference>
<gene>
    <name evidence="2" type="ORF">LNKW23_02360</name>
</gene>
<feature type="region of interest" description="Disordered" evidence="1">
    <location>
        <begin position="128"/>
        <end position="148"/>
    </location>
</feature>
<dbReference type="PANTHER" id="PTHR34598:SF3">
    <property type="entry name" value="OXIDOREDUCTASE AN1597"/>
    <property type="match status" value="1"/>
</dbReference>
<sequence length="293" mass="32538">MNQISSSFVSAGSAAASPRQRPAEVVAPLTFITPQAQKPVFYSQAFTGGKAQYRFAVEEHPVPIADMRRLVEAPSLDREGFALREAPSWVRNLHDDDAVEGAYFREIAALLTREFGASRVAIFDATRRSDSGQGARNRDGNRGPASRIHVDYTARSGPQRARDVLGSQEVARLEAEGARLVQVNVWRPIRGPVRRAPLALADARSVKPEHLVATDQIFPDRVGEIYHLAYDPAQRWYYAPEMTVDEVLLIKGWDSLEDGRAQYTPHSAFQLPEQDPGAPPRESIEVRTIVVIE</sequence>
<comment type="caution">
    <text evidence="2">The sequence shown here is derived from an EMBL/GenBank/DDBJ whole genome shotgun (WGS) entry which is preliminary data.</text>
</comment>
<protein>
    <submittedName>
        <fullName evidence="2">CmcJ/NvfI family oxidoreductase</fullName>
    </submittedName>
</protein>